<feature type="domain" description="Brl1/Brr6" evidence="3">
    <location>
        <begin position="256"/>
        <end position="390"/>
    </location>
</feature>
<evidence type="ECO:0000256" key="1">
    <source>
        <dbReference type="SAM" id="MobiDB-lite"/>
    </source>
</evidence>
<dbReference type="PANTHER" id="PTHR28136:SF1">
    <property type="entry name" value="NUCLEUS EXPORT PROTEIN BRL1"/>
    <property type="match status" value="1"/>
</dbReference>
<dbReference type="GO" id="GO:0006998">
    <property type="term" value="P:nuclear envelope organization"/>
    <property type="evidence" value="ECO:0007669"/>
    <property type="project" value="InterPro"/>
</dbReference>
<keyword evidence="2" id="KW-1133">Transmembrane helix</keyword>
<dbReference type="InterPro" id="IPR018767">
    <property type="entry name" value="Brl1/Brr6_dom"/>
</dbReference>
<feature type="transmembrane region" description="Helical" evidence="2">
    <location>
        <begin position="367"/>
        <end position="386"/>
    </location>
</feature>
<dbReference type="PANTHER" id="PTHR28136">
    <property type="entry name" value="NUCLEUS EXPORT PROTEIN BRR6"/>
    <property type="match status" value="1"/>
</dbReference>
<feature type="compositionally biased region" description="Polar residues" evidence="1">
    <location>
        <begin position="36"/>
        <end position="49"/>
    </location>
</feature>
<dbReference type="SMART" id="SM01042">
    <property type="entry name" value="Brr6_like_C_C"/>
    <property type="match status" value="1"/>
</dbReference>
<evidence type="ECO:0000259" key="3">
    <source>
        <dbReference type="SMART" id="SM01042"/>
    </source>
</evidence>
<dbReference type="EMBL" id="MU865292">
    <property type="protein sequence ID" value="KAK4231469.1"/>
    <property type="molecule type" value="Genomic_DNA"/>
</dbReference>
<keyword evidence="2" id="KW-0812">Transmembrane</keyword>
<protein>
    <submittedName>
        <fullName evidence="4">Di-sulfide bridge nucleocytoplasmic transport domain-containing protein</fullName>
    </submittedName>
</protein>
<keyword evidence="2" id="KW-0472">Membrane</keyword>
<sequence>MERRGMEGHMDWEYQNQPKVDPTSPFVNLPPKLPLSSFNSPANKFSRVSTDPFANAARKSSPLKPKEDQPKPPHSSFFTPQVNRPLAPAFRNPAFNTPQRRFDEPALSEFSDIESSPAFTDETSIMPADTPDVDRYQDSPTKLAFTPSPTKSLFGKTLLRNHHQASGRGDVLRSGRDKIRKRKRLTSDKDVGSVRPRLPHDSDDSDSDYEAALNQQLTQESKAVKSSKKAKEEPAHGVIGGFLSTVSNHPNAPAILSRWLQFGINLMVVSFVLYAVFSIYAQIRYDLHYANEKIRTELINQMNDCSEHFRRNGCAPKANRPPALDRPCNEWEMCMKQDPNAIKKMQVSVRHMAEILNEFVGDLTLKAWGFLFSLFAMALIAGNVGFGGSRHELPPAVPAKPAEPPVQSPPVVPPMLGHSIHHNPSQAYIWAPIGHTPRSVRKTLFADEATDTDNSPDYKMIMPPQTPSGRRSPSKGDRDRSPSKGVRARSPSKGY</sequence>
<comment type="caution">
    <text evidence="4">The sequence shown here is derived from an EMBL/GenBank/DDBJ whole genome shotgun (WGS) entry which is preliminary data.</text>
</comment>
<evidence type="ECO:0000313" key="5">
    <source>
        <dbReference type="Proteomes" id="UP001301958"/>
    </source>
</evidence>
<dbReference type="GO" id="GO:0055088">
    <property type="term" value="P:lipid homeostasis"/>
    <property type="evidence" value="ECO:0007669"/>
    <property type="project" value="InterPro"/>
</dbReference>
<feature type="compositionally biased region" description="Polar residues" evidence="1">
    <location>
        <begin position="113"/>
        <end position="123"/>
    </location>
</feature>
<dbReference type="AlphaFoldDB" id="A0AAN7H7R9"/>
<name>A0AAN7H7R9_9PEZI</name>
<keyword evidence="5" id="KW-1185">Reference proteome</keyword>
<dbReference type="GO" id="GO:0031965">
    <property type="term" value="C:nuclear membrane"/>
    <property type="evidence" value="ECO:0007669"/>
    <property type="project" value="InterPro"/>
</dbReference>
<reference evidence="4" key="1">
    <citation type="journal article" date="2023" name="Mol. Phylogenet. Evol.">
        <title>Genome-scale phylogeny and comparative genomics of the fungal order Sordariales.</title>
        <authorList>
            <person name="Hensen N."/>
            <person name="Bonometti L."/>
            <person name="Westerberg I."/>
            <person name="Brannstrom I.O."/>
            <person name="Guillou S."/>
            <person name="Cros-Aarteil S."/>
            <person name="Calhoun S."/>
            <person name="Haridas S."/>
            <person name="Kuo A."/>
            <person name="Mondo S."/>
            <person name="Pangilinan J."/>
            <person name="Riley R."/>
            <person name="LaButti K."/>
            <person name="Andreopoulos B."/>
            <person name="Lipzen A."/>
            <person name="Chen C."/>
            <person name="Yan M."/>
            <person name="Daum C."/>
            <person name="Ng V."/>
            <person name="Clum A."/>
            <person name="Steindorff A."/>
            <person name="Ohm R.A."/>
            <person name="Martin F."/>
            <person name="Silar P."/>
            <person name="Natvig D.O."/>
            <person name="Lalanne C."/>
            <person name="Gautier V."/>
            <person name="Ament-Velasquez S.L."/>
            <person name="Kruys A."/>
            <person name="Hutchinson M.I."/>
            <person name="Powell A.J."/>
            <person name="Barry K."/>
            <person name="Miller A.N."/>
            <person name="Grigoriev I.V."/>
            <person name="Debuchy R."/>
            <person name="Gladieux P."/>
            <person name="Hiltunen Thoren M."/>
            <person name="Johannesson H."/>
        </authorList>
    </citation>
    <scope>NUCLEOTIDE SEQUENCE</scope>
    <source>
        <strain evidence="4">CBS 990.96</strain>
    </source>
</reference>
<feature type="region of interest" description="Disordered" evidence="1">
    <location>
        <begin position="448"/>
        <end position="495"/>
    </location>
</feature>
<dbReference type="InterPro" id="IPR040202">
    <property type="entry name" value="Brl1/Brr6"/>
</dbReference>
<feature type="transmembrane region" description="Helical" evidence="2">
    <location>
        <begin position="262"/>
        <end position="283"/>
    </location>
</feature>
<feature type="compositionally biased region" description="Basic and acidic residues" evidence="1">
    <location>
        <begin position="185"/>
        <end position="202"/>
    </location>
</feature>
<dbReference type="Proteomes" id="UP001301958">
    <property type="component" value="Unassembled WGS sequence"/>
</dbReference>
<feature type="region of interest" description="Disordered" evidence="1">
    <location>
        <begin position="1"/>
        <end position="208"/>
    </location>
</feature>
<accession>A0AAN7H7R9</accession>
<evidence type="ECO:0000256" key="2">
    <source>
        <dbReference type="SAM" id="Phobius"/>
    </source>
</evidence>
<gene>
    <name evidence="4" type="ORF">QBC38DRAFT_465786</name>
</gene>
<dbReference type="Pfam" id="PF10104">
    <property type="entry name" value="Brr6_like_C_C"/>
    <property type="match status" value="1"/>
</dbReference>
<reference evidence="4" key="2">
    <citation type="submission" date="2023-05" db="EMBL/GenBank/DDBJ databases">
        <authorList>
            <consortium name="Lawrence Berkeley National Laboratory"/>
            <person name="Steindorff A."/>
            <person name="Hensen N."/>
            <person name="Bonometti L."/>
            <person name="Westerberg I."/>
            <person name="Brannstrom I.O."/>
            <person name="Guillou S."/>
            <person name="Cros-Aarteil S."/>
            <person name="Calhoun S."/>
            <person name="Haridas S."/>
            <person name="Kuo A."/>
            <person name="Mondo S."/>
            <person name="Pangilinan J."/>
            <person name="Riley R."/>
            <person name="Labutti K."/>
            <person name="Andreopoulos B."/>
            <person name="Lipzen A."/>
            <person name="Chen C."/>
            <person name="Yanf M."/>
            <person name="Daum C."/>
            <person name="Ng V."/>
            <person name="Clum A."/>
            <person name="Ohm R."/>
            <person name="Martin F."/>
            <person name="Silar P."/>
            <person name="Natvig D."/>
            <person name="Lalanne C."/>
            <person name="Gautier V."/>
            <person name="Ament-Velasquez S.L."/>
            <person name="Kruys A."/>
            <person name="Hutchinson M.I."/>
            <person name="Powell A.J."/>
            <person name="Barry K."/>
            <person name="Miller A.N."/>
            <person name="Grigoriev I.V."/>
            <person name="Debuchy R."/>
            <person name="Gladieux P."/>
            <person name="Thoren M.H."/>
            <person name="Johannesson H."/>
        </authorList>
    </citation>
    <scope>NUCLEOTIDE SEQUENCE</scope>
    <source>
        <strain evidence="4">CBS 990.96</strain>
    </source>
</reference>
<evidence type="ECO:0000313" key="4">
    <source>
        <dbReference type="EMBL" id="KAK4231469.1"/>
    </source>
</evidence>
<feature type="compositionally biased region" description="Basic and acidic residues" evidence="1">
    <location>
        <begin position="1"/>
        <end position="12"/>
    </location>
</feature>
<proteinExistence type="predicted"/>
<organism evidence="4 5">
    <name type="scientific">Podospora fimiseda</name>
    <dbReference type="NCBI Taxonomy" id="252190"/>
    <lineage>
        <taxon>Eukaryota</taxon>
        <taxon>Fungi</taxon>
        <taxon>Dikarya</taxon>
        <taxon>Ascomycota</taxon>
        <taxon>Pezizomycotina</taxon>
        <taxon>Sordariomycetes</taxon>
        <taxon>Sordariomycetidae</taxon>
        <taxon>Sordariales</taxon>
        <taxon>Podosporaceae</taxon>
        <taxon>Podospora</taxon>
    </lineage>
</organism>